<sequence>MYCSDRCFNLAEILCDNQISSTSCSNKFDHICVDHLADHISASNKIYYCVEPNYRKPNYSKESIINKLKILKQTKIKCMEEAQKEIANVMEILKQNLTCLNYMINLYEKDMREINKLRIKHYEYENNIKSDYFRWFDSKSRNLFKTLRLDNMEALEFHIKTPSKSHSIKSCQLPNNQMFCIGIVGARYQGFILDESNNVIEITPKVLFLFDTNLVYLDQSVYQLGIQGGWRNRHRCKSKKYSLKSKKWQNVAQKVIPLKEGGDWCCAAFVNKILMLDLSHNSKAIMLYDPIPNTYSEIPFSVITAFKFIFVAKQRAYIVLPMDYIFESYLNDPYHWNPIIERSDFCQFQRSKCFDYGINECYAFILYADDIYCFDWKKKDNIKLMNFT</sequence>
<dbReference type="AlphaFoldDB" id="A0AAU9JE93"/>
<dbReference type="EMBL" id="CAJZBQ010000036">
    <property type="protein sequence ID" value="CAG9324578.1"/>
    <property type="molecule type" value="Genomic_DNA"/>
</dbReference>
<proteinExistence type="predicted"/>
<name>A0AAU9JE93_9CILI</name>
<evidence type="ECO:0000313" key="1">
    <source>
        <dbReference type="EMBL" id="CAG9324578.1"/>
    </source>
</evidence>
<dbReference type="Proteomes" id="UP001162131">
    <property type="component" value="Unassembled WGS sequence"/>
</dbReference>
<reference evidence="1" key="1">
    <citation type="submission" date="2021-09" db="EMBL/GenBank/DDBJ databases">
        <authorList>
            <consortium name="AG Swart"/>
            <person name="Singh M."/>
            <person name="Singh A."/>
            <person name="Seah K."/>
            <person name="Emmerich C."/>
        </authorList>
    </citation>
    <scope>NUCLEOTIDE SEQUENCE</scope>
    <source>
        <strain evidence="1">ATCC30299</strain>
    </source>
</reference>
<protein>
    <submittedName>
        <fullName evidence="1">Uncharacterized protein</fullName>
    </submittedName>
</protein>
<accession>A0AAU9JE93</accession>
<evidence type="ECO:0000313" key="2">
    <source>
        <dbReference type="Proteomes" id="UP001162131"/>
    </source>
</evidence>
<keyword evidence="2" id="KW-1185">Reference proteome</keyword>
<gene>
    <name evidence="1" type="ORF">BSTOLATCC_MIC36364</name>
</gene>
<comment type="caution">
    <text evidence="1">The sequence shown here is derived from an EMBL/GenBank/DDBJ whole genome shotgun (WGS) entry which is preliminary data.</text>
</comment>
<organism evidence="1 2">
    <name type="scientific">Blepharisma stoltei</name>
    <dbReference type="NCBI Taxonomy" id="1481888"/>
    <lineage>
        <taxon>Eukaryota</taxon>
        <taxon>Sar</taxon>
        <taxon>Alveolata</taxon>
        <taxon>Ciliophora</taxon>
        <taxon>Postciliodesmatophora</taxon>
        <taxon>Heterotrichea</taxon>
        <taxon>Heterotrichida</taxon>
        <taxon>Blepharismidae</taxon>
        <taxon>Blepharisma</taxon>
    </lineage>
</organism>